<dbReference type="Proteomes" id="UP001596203">
    <property type="component" value="Unassembled WGS sequence"/>
</dbReference>
<dbReference type="RefSeq" id="WP_377434200.1">
    <property type="nucleotide sequence ID" value="NZ_JBHSPR010000100.1"/>
</dbReference>
<evidence type="ECO:0000313" key="1">
    <source>
        <dbReference type="EMBL" id="MFC6023640.1"/>
    </source>
</evidence>
<reference evidence="2" key="1">
    <citation type="journal article" date="2019" name="Int. J. Syst. Evol. Microbiol.">
        <title>The Global Catalogue of Microorganisms (GCM) 10K type strain sequencing project: providing services to taxonomists for standard genome sequencing and annotation.</title>
        <authorList>
            <consortium name="The Broad Institute Genomics Platform"/>
            <consortium name="The Broad Institute Genome Sequencing Center for Infectious Disease"/>
            <person name="Wu L."/>
            <person name="Ma J."/>
        </authorList>
    </citation>
    <scope>NUCLEOTIDE SEQUENCE [LARGE SCALE GENOMIC DNA]</scope>
    <source>
        <strain evidence="2">ZS-35-S2</strain>
    </source>
</reference>
<dbReference type="EMBL" id="JBHSPR010000100">
    <property type="protein sequence ID" value="MFC6023640.1"/>
    <property type="molecule type" value="Genomic_DNA"/>
</dbReference>
<accession>A0ABW1KPS8</accession>
<protein>
    <submittedName>
        <fullName evidence="1">Uncharacterized protein</fullName>
    </submittedName>
</protein>
<name>A0ABW1KPS8_9ACTN</name>
<gene>
    <name evidence="1" type="ORF">ACFP2T_46745</name>
</gene>
<keyword evidence="2" id="KW-1185">Reference proteome</keyword>
<proteinExistence type="predicted"/>
<sequence>MPDHPRITSPVQAARAVRSALGAVGLADVRRVTSRTVAKGGRLYGTIRTDVYLAAHHDRDAIADVLRTLPGTVAVDAEETHVCAYRIIATEGSVETPESGIPR</sequence>
<comment type="caution">
    <text evidence="1">The sequence shown here is derived from an EMBL/GenBank/DDBJ whole genome shotgun (WGS) entry which is preliminary data.</text>
</comment>
<organism evidence="1 2">
    <name type="scientific">Plantactinospora solaniradicis</name>
    <dbReference type="NCBI Taxonomy" id="1723736"/>
    <lineage>
        <taxon>Bacteria</taxon>
        <taxon>Bacillati</taxon>
        <taxon>Actinomycetota</taxon>
        <taxon>Actinomycetes</taxon>
        <taxon>Micromonosporales</taxon>
        <taxon>Micromonosporaceae</taxon>
        <taxon>Plantactinospora</taxon>
    </lineage>
</organism>
<evidence type="ECO:0000313" key="2">
    <source>
        <dbReference type="Proteomes" id="UP001596203"/>
    </source>
</evidence>